<dbReference type="RefSeq" id="WP_308460123.1">
    <property type="nucleotide sequence ID" value="NZ_JAJEPS010000022.1"/>
</dbReference>
<comment type="similarity">
    <text evidence="1">Belongs to the ROK (NagC/XylR) family.</text>
</comment>
<evidence type="ECO:0000256" key="4">
    <source>
        <dbReference type="ARBA" id="ARBA00022679"/>
    </source>
</evidence>
<dbReference type="InterPro" id="IPR043129">
    <property type="entry name" value="ATPase_NBD"/>
</dbReference>
<dbReference type="NCBIfam" id="TIGR00744">
    <property type="entry name" value="ROK_glcA_fam"/>
    <property type="match status" value="1"/>
</dbReference>
<keyword evidence="5" id="KW-0547">Nucleotide-binding</keyword>
<dbReference type="EMBL" id="JAJEPS010000022">
    <property type="protein sequence ID" value="MCC2127498.1"/>
    <property type="molecule type" value="Genomic_DNA"/>
</dbReference>
<evidence type="ECO:0000313" key="9">
    <source>
        <dbReference type="EMBL" id="MCC2127498.1"/>
    </source>
</evidence>
<reference evidence="9 10" key="1">
    <citation type="submission" date="2021-10" db="EMBL/GenBank/DDBJ databases">
        <title>Anaerobic single-cell dispensing facilitates the cultivation of human gut bacteria.</title>
        <authorList>
            <person name="Afrizal A."/>
        </authorList>
    </citation>
    <scope>NUCLEOTIDE SEQUENCE [LARGE SCALE GENOMIC DNA]</scope>
    <source>
        <strain evidence="9 10">CLA-AA-H276</strain>
    </source>
</reference>
<dbReference type="AlphaFoldDB" id="A0AAE3AAN8"/>
<gene>
    <name evidence="9" type="ORF">LKD36_15185</name>
</gene>
<dbReference type="GO" id="GO:0005524">
    <property type="term" value="F:ATP binding"/>
    <property type="evidence" value="ECO:0007669"/>
    <property type="project" value="UniProtKB-KW"/>
</dbReference>
<evidence type="ECO:0000256" key="7">
    <source>
        <dbReference type="ARBA" id="ARBA00022840"/>
    </source>
</evidence>
<proteinExistence type="inferred from homology"/>
<evidence type="ECO:0000256" key="2">
    <source>
        <dbReference type="ARBA" id="ARBA00012323"/>
    </source>
</evidence>
<dbReference type="InterPro" id="IPR049874">
    <property type="entry name" value="ROK_cs"/>
</dbReference>
<organism evidence="9 10">
    <name type="scientific">Hominiventricola filiformis</name>
    <dbReference type="NCBI Taxonomy" id="2885352"/>
    <lineage>
        <taxon>Bacteria</taxon>
        <taxon>Bacillati</taxon>
        <taxon>Bacillota</taxon>
        <taxon>Clostridia</taxon>
        <taxon>Lachnospirales</taxon>
        <taxon>Lachnospiraceae</taxon>
        <taxon>Hominiventricola</taxon>
    </lineage>
</organism>
<dbReference type="PANTHER" id="PTHR18964:SF149">
    <property type="entry name" value="BIFUNCTIONAL UDP-N-ACETYLGLUCOSAMINE 2-EPIMERASE_N-ACETYLMANNOSAMINE KINASE"/>
    <property type="match status" value="1"/>
</dbReference>
<dbReference type="Gene3D" id="3.30.420.40">
    <property type="match status" value="2"/>
</dbReference>
<evidence type="ECO:0000256" key="5">
    <source>
        <dbReference type="ARBA" id="ARBA00022741"/>
    </source>
</evidence>
<keyword evidence="7" id="KW-0067">ATP-binding</keyword>
<dbReference type="PANTHER" id="PTHR18964">
    <property type="entry name" value="ROK (REPRESSOR, ORF, KINASE) FAMILY"/>
    <property type="match status" value="1"/>
</dbReference>
<sequence length="312" mass="32527">MQEYCFGIDVGGTTVKMGLFRTDGELLEKWEIPSHTENEGAAILPDIAKAALGKLEERGIDKKDVAGIGIGVPGPIDANGVVPHTANLGWGYKEVTKELTELTGLPSKGGNDANVAALGEMWKGAAAGHKSGVMVTLGTGVGGGVIINGKIITGAHGAGGEIGHIHVDDEVPGACGCGNHGCLEHVASANGIVRLAKWMLEQNAVKTVLDPETMSAREIWDAVKDGDTFACEVAERFGKYLGLALSAVAGTADPEVFVIGGGMSRAGQIVIDYIQKYYVKYVFRGCRDAEFILASLGNDAGMYGAAKLVIEE</sequence>
<protein>
    <recommendedName>
        <fullName evidence="3">Glucokinase</fullName>
        <ecNumber evidence="2">2.7.1.2</ecNumber>
    </recommendedName>
    <alternativeName>
        <fullName evidence="8">Glucose kinase</fullName>
    </alternativeName>
</protein>
<dbReference type="InterPro" id="IPR000600">
    <property type="entry name" value="ROK"/>
</dbReference>
<name>A0AAE3AAN8_9FIRM</name>
<evidence type="ECO:0000256" key="1">
    <source>
        <dbReference type="ARBA" id="ARBA00006479"/>
    </source>
</evidence>
<dbReference type="Pfam" id="PF00480">
    <property type="entry name" value="ROK"/>
    <property type="match status" value="1"/>
</dbReference>
<dbReference type="SUPFAM" id="SSF53067">
    <property type="entry name" value="Actin-like ATPase domain"/>
    <property type="match status" value="1"/>
</dbReference>
<keyword evidence="10" id="KW-1185">Reference proteome</keyword>
<dbReference type="GO" id="GO:0006096">
    <property type="term" value="P:glycolytic process"/>
    <property type="evidence" value="ECO:0007669"/>
    <property type="project" value="InterPro"/>
</dbReference>
<dbReference type="Proteomes" id="UP001198220">
    <property type="component" value="Unassembled WGS sequence"/>
</dbReference>
<dbReference type="PROSITE" id="PS01125">
    <property type="entry name" value="ROK"/>
    <property type="match status" value="1"/>
</dbReference>
<evidence type="ECO:0000313" key="10">
    <source>
        <dbReference type="Proteomes" id="UP001198220"/>
    </source>
</evidence>
<keyword evidence="6" id="KW-0418">Kinase</keyword>
<dbReference type="InterPro" id="IPR004654">
    <property type="entry name" value="ROK_glcA"/>
</dbReference>
<dbReference type="GO" id="GO:0004340">
    <property type="term" value="F:glucokinase activity"/>
    <property type="evidence" value="ECO:0007669"/>
    <property type="project" value="UniProtKB-EC"/>
</dbReference>
<evidence type="ECO:0000256" key="8">
    <source>
        <dbReference type="ARBA" id="ARBA00032386"/>
    </source>
</evidence>
<comment type="caution">
    <text evidence="9">The sequence shown here is derived from an EMBL/GenBank/DDBJ whole genome shotgun (WGS) entry which is preliminary data.</text>
</comment>
<accession>A0AAE3AAN8</accession>
<evidence type="ECO:0000256" key="6">
    <source>
        <dbReference type="ARBA" id="ARBA00022777"/>
    </source>
</evidence>
<evidence type="ECO:0000256" key="3">
    <source>
        <dbReference type="ARBA" id="ARBA00014701"/>
    </source>
</evidence>
<dbReference type="EC" id="2.7.1.2" evidence="2"/>
<keyword evidence="4 9" id="KW-0808">Transferase</keyword>
<dbReference type="GO" id="GO:0005737">
    <property type="term" value="C:cytoplasm"/>
    <property type="evidence" value="ECO:0007669"/>
    <property type="project" value="InterPro"/>
</dbReference>